<gene>
    <name evidence="3" type="ORF">J43TS3_21390</name>
</gene>
<dbReference type="SUPFAM" id="SSF56784">
    <property type="entry name" value="HAD-like"/>
    <property type="match status" value="1"/>
</dbReference>
<dbReference type="NCBIfam" id="TIGR01549">
    <property type="entry name" value="HAD-SF-IA-v1"/>
    <property type="match status" value="1"/>
</dbReference>
<dbReference type="AlphaFoldDB" id="A0A919XBG6"/>
<accession>A0A919XBG6</accession>
<dbReference type="InterPro" id="IPR023214">
    <property type="entry name" value="HAD_sf"/>
</dbReference>
<dbReference type="Pfam" id="PF13419">
    <property type="entry name" value="HAD_2"/>
    <property type="match status" value="1"/>
</dbReference>
<organism evidence="3 4">
    <name type="scientific">Ornithinibacillus bavariensis</name>
    <dbReference type="NCBI Taxonomy" id="545502"/>
    <lineage>
        <taxon>Bacteria</taxon>
        <taxon>Bacillati</taxon>
        <taxon>Bacillota</taxon>
        <taxon>Bacilli</taxon>
        <taxon>Bacillales</taxon>
        <taxon>Bacillaceae</taxon>
        <taxon>Ornithinibacillus</taxon>
    </lineage>
</organism>
<protein>
    <submittedName>
        <fullName evidence="3">Phosphoglycolate phosphatase</fullName>
    </submittedName>
</protein>
<proteinExistence type="predicted"/>
<dbReference type="GO" id="GO:0005829">
    <property type="term" value="C:cytosol"/>
    <property type="evidence" value="ECO:0007669"/>
    <property type="project" value="TreeGrafter"/>
</dbReference>
<evidence type="ECO:0000313" key="3">
    <source>
        <dbReference type="EMBL" id="GIO27528.1"/>
    </source>
</evidence>
<dbReference type="GO" id="GO:0006281">
    <property type="term" value="P:DNA repair"/>
    <property type="evidence" value="ECO:0007669"/>
    <property type="project" value="TreeGrafter"/>
</dbReference>
<dbReference type="InterPro" id="IPR041492">
    <property type="entry name" value="HAD_2"/>
</dbReference>
<dbReference type="GO" id="GO:0008967">
    <property type="term" value="F:phosphoglycolate phosphatase activity"/>
    <property type="evidence" value="ECO:0007669"/>
    <property type="project" value="TreeGrafter"/>
</dbReference>
<dbReference type="PANTHER" id="PTHR43434:SF25">
    <property type="entry name" value="PHOSPHOGLYCOLATE PHOSPHATASE"/>
    <property type="match status" value="1"/>
</dbReference>
<sequence length="201" mass="23605">MSYADLLHNKVVNSMNILWDFDGTLFDTYPMYASIFSQVLGDNTDEIEIIKHLKVSFSHAINHYKLSKQQVLGMHDLEKDLSLNEIIPFDGIEEVLKFANKNVIMSHKDRDGVLAILQHHNWEKYFTDLVTIYDGFPRKPNPAAYNYLHRKHRIDLVIGDREIDILPAKELEIATCLFRNKYDKADYYLENYSDFFEIIAR</sequence>
<evidence type="ECO:0000256" key="2">
    <source>
        <dbReference type="ARBA" id="ARBA00022842"/>
    </source>
</evidence>
<keyword evidence="1" id="KW-0378">Hydrolase</keyword>
<comment type="caution">
    <text evidence="3">The sequence shown here is derived from an EMBL/GenBank/DDBJ whole genome shotgun (WGS) entry which is preliminary data.</text>
</comment>
<dbReference type="SFLD" id="SFLDS00003">
    <property type="entry name" value="Haloacid_Dehalogenase"/>
    <property type="match status" value="1"/>
</dbReference>
<evidence type="ECO:0000256" key="1">
    <source>
        <dbReference type="ARBA" id="ARBA00022801"/>
    </source>
</evidence>
<name>A0A919XBG6_9BACI</name>
<dbReference type="SFLD" id="SFLDG01129">
    <property type="entry name" value="C1.5:_HAD__Beta-PGM__Phosphata"/>
    <property type="match status" value="1"/>
</dbReference>
<reference evidence="3" key="1">
    <citation type="submission" date="2021-03" db="EMBL/GenBank/DDBJ databases">
        <title>Antimicrobial resistance genes in bacteria isolated from Japanese honey, and their potential for conferring macrolide and lincosamide resistance in the American foulbrood pathogen Paenibacillus larvae.</title>
        <authorList>
            <person name="Okamoto M."/>
            <person name="Kumagai M."/>
            <person name="Kanamori H."/>
            <person name="Takamatsu D."/>
        </authorList>
    </citation>
    <scope>NUCLEOTIDE SEQUENCE</scope>
    <source>
        <strain evidence="3">J43TS3</strain>
    </source>
</reference>
<dbReference type="Proteomes" id="UP000676917">
    <property type="component" value="Unassembled WGS sequence"/>
</dbReference>
<keyword evidence="2" id="KW-0460">Magnesium</keyword>
<dbReference type="InterPro" id="IPR006439">
    <property type="entry name" value="HAD-SF_hydro_IA"/>
</dbReference>
<dbReference type="InterPro" id="IPR050155">
    <property type="entry name" value="HAD-like_hydrolase_sf"/>
</dbReference>
<dbReference type="InterPro" id="IPR036412">
    <property type="entry name" value="HAD-like_sf"/>
</dbReference>
<evidence type="ECO:0000313" key="4">
    <source>
        <dbReference type="Proteomes" id="UP000676917"/>
    </source>
</evidence>
<keyword evidence="4" id="KW-1185">Reference proteome</keyword>
<dbReference type="InterPro" id="IPR023198">
    <property type="entry name" value="PGP-like_dom2"/>
</dbReference>
<dbReference type="Gene3D" id="1.10.150.240">
    <property type="entry name" value="Putative phosphatase, domain 2"/>
    <property type="match status" value="1"/>
</dbReference>
<dbReference type="EMBL" id="BORP01000004">
    <property type="protein sequence ID" value="GIO27528.1"/>
    <property type="molecule type" value="Genomic_DNA"/>
</dbReference>
<dbReference type="Gene3D" id="3.40.50.1000">
    <property type="entry name" value="HAD superfamily/HAD-like"/>
    <property type="match status" value="1"/>
</dbReference>
<dbReference type="PANTHER" id="PTHR43434">
    <property type="entry name" value="PHOSPHOGLYCOLATE PHOSPHATASE"/>
    <property type="match status" value="1"/>
</dbReference>